<feature type="region of interest" description="Disordered" evidence="1">
    <location>
        <begin position="1"/>
        <end position="46"/>
    </location>
</feature>
<feature type="transmembrane region" description="Helical" evidence="2">
    <location>
        <begin position="56"/>
        <end position="76"/>
    </location>
</feature>
<accession>A0A1B2J1E3</accession>
<keyword evidence="2" id="KW-0812">Transmembrane</keyword>
<dbReference type="Proteomes" id="UP000093267">
    <property type="component" value="Chromosome"/>
</dbReference>
<feature type="transmembrane region" description="Helical" evidence="2">
    <location>
        <begin position="82"/>
        <end position="99"/>
    </location>
</feature>
<name>A0A1B2J1E3_9LACO</name>
<dbReference type="AlphaFoldDB" id="A0A1B2J1E3"/>
<protein>
    <submittedName>
        <fullName evidence="3">Uncharacterized protein</fullName>
    </submittedName>
</protein>
<organism evidence="3 4">
    <name type="scientific">Secundilactobacillus paracollinoides</name>
    <dbReference type="NCBI Taxonomy" id="240427"/>
    <lineage>
        <taxon>Bacteria</taxon>
        <taxon>Bacillati</taxon>
        <taxon>Bacillota</taxon>
        <taxon>Bacilli</taxon>
        <taxon>Lactobacillales</taxon>
        <taxon>Lactobacillaceae</taxon>
        <taxon>Secundilactobacillus</taxon>
    </lineage>
</organism>
<gene>
    <name evidence="3" type="ORF">AYR63_13810</name>
</gene>
<dbReference type="RefSeq" id="WP_065903380.1">
    <property type="nucleotide sequence ID" value="NZ_CP014912.1"/>
</dbReference>
<proteinExistence type="predicted"/>
<keyword evidence="2" id="KW-0472">Membrane</keyword>
<feature type="transmembrane region" description="Helical" evidence="2">
    <location>
        <begin position="183"/>
        <end position="200"/>
    </location>
</feature>
<keyword evidence="2" id="KW-1133">Transmembrane helix</keyword>
<evidence type="ECO:0000313" key="4">
    <source>
        <dbReference type="Proteomes" id="UP000093267"/>
    </source>
</evidence>
<reference evidence="3 4" key="1">
    <citation type="submission" date="2016-03" db="EMBL/GenBank/DDBJ databases">
        <title>Pediococcus and Lactobacillus from brewery environment - whole genome sequencing and assembly.</title>
        <authorList>
            <person name="Behr J."/>
            <person name="Geissler A.J."/>
            <person name="Vogel R.F."/>
        </authorList>
    </citation>
    <scope>NUCLEOTIDE SEQUENCE [LARGE SCALE GENOMIC DNA]</scope>
    <source>
        <strain evidence="3 4">TMW 1.1995</strain>
    </source>
</reference>
<sequence>MSQMQAHNSTTSQSDERPEDTKNPNSRSASAASMKRRTKPTPWQQLTPSRAHLGTVIRFLLANSLTLGLIFLLAIIFSQYRWWFFAVWIIASYLYPLLLNKSTWPWERRLFGWLHQSSEPRSEPEPVYGEPASARQPQSAAPQVAPQFQQTAESEPPAATANNRRQGFRQVLQRLGNPELKRGIIFLLVGEVLKWVGGSIASESLSTQITSMINSSTVSFKGYCLIVSYLLIGWGVFAIGGGIVKLLFHHQHGGRLYKLAAVVIGILTTVIVGYLYGHPVDGGYQLTTALIGSNMTTSSLLNIINWVPWVFAILYLLGILKNALRRNRFF</sequence>
<feature type="transmembrane region" description="Helical" evidence="2">
    <location>
        <begin position="303"/>
        <end position="324"/>
    </location>
</feature>
<feature type="compositionally biased region" description="Polar residues" evidence="1">
    <location>
        <begin position="1"/>
        <end position="13"/>
    </location>
</feature>
<evidence type="ECO:0000256" key="2">
    <source>
        <dbReference type="SAM" id="Phobius"/>
    </source>
</evidence>
<evidence type="ECO:0000256" key="1">
    <source>
        <dbReference type="SAM" id="MobiDB-lite"/>
    </source>
</evidence>
<feature type="transmembrane region" description="Helical" evidence="2">
    <location>
        <begin position="256"/>
        <end position="276"/>
    </location>
</feature>
<keyword evidence="4" id="KW-1185">Reference proteome</keyword>
<dbReference type="EMBL" id="CP014924">
    <property type="protein sequence ID" value="ANZ68107.1"/>
    <property type="molecule type" value="Genomic_DNA"/>
</dbReference>
<feature type="transmembrane region" description="Helical" evidence="2">
    <location>
        <begin position="220"/>
        <end position="244"/>
    </location>
</feature>
<evidence type="ECO:0000313" key="3">
    <source>
        <dbReference type="EMBL" id="ANZ68107.1"/>
    </source>
</evidence>